<evidence type="ECO:0000256" key="1">
    <source>
        <dbReference type="SAM" id="SignalP"/>
    </source>
</evidence>
<organism evidence="2 3">
    <name type="scientific">Handroanthus impetiginosus</name>
    <dbReference type="NCBI Taxonomy" id="429701"/>
    <lineage>
        <taxon>Eukaryota</taxon>
        <taxon>Viridiplantae</taxon>
        <taxon>Streptophyta</taxon>
        <taxon>Embryophyta</taxon>
        <taxon>Tracheophyta</taxon>
        <taxon>Spermatophyta</taxon>
        <taxon>Magnoliopsida</taxon>
        <taxon>eudicotyledons</taxon>
        <taxon>Gunneridae</taxon>
        <taxon>Pentapetalae</taxon>
        <taxon>asterids</taxon>
        <taxon>lamiids</taxon>
        <taxon>Lamiales</taxon>
        <taxon>Bignoniaceae</taxon>
        <taxon>Crescentiina</taxon>
        <taxon>Tabebuia alliance</taxon>
        <taxon>Handroanthus</taxon>
    </lineage>
</organism>
<dbReference type="AlphaFoldDB" id="A0A2G9IAV1"/>
<protein>
    <submittedName>
        <fullName evidence="2">Non-specific serine/threonine protein kinase</fullName>
        <ecNumber evidence="2">2.7.11.1</ecNumber>
    </submittedName>
</protein>
<keyword evidence="2" id="KW-0723">Serine/threonine-protein kinase</keyword>
<accession>A0A2G9IAV1</accession>
<evidence type="ECO:0000313" key="2">
    <source>
        <dbReference type="EMBL" id="PIN26790.1"/>
    </source>
</evidence>
<dbReference type="Proteomes" id="UP000231279">
    <property type="component" value="Unassembled WGS sequence"/>
</dbReference>
<sequence length="91" mass="9764">MMLSYTLYVFLLCIFLTITSATTTADGASNSTSAYNATDFILLNCGASSNLNDTSMRSWYSDEDSTYAPPGAATISSIPSFLYALLCCINI</sequence>
<reference evidence="3" key="1">
    <citation type="journal article" date="2018" name="Gigascience">
        <title>Genome assembly of the Pink Ipe (Handroanthus impetiginosus, Bignoniaceae), a highly valued, ecologically keystone Neotropical timber forest tree.</title>
        <authorList>
            <person name="Silva-Junior O.B."/>
            <person name="Grattapaglia D."/>
            <person name="Novaes E."/>
            <person name="Collevatti R.G."/>
        </authorList>
    </citation>
    <scope>NUCLEOTIDE SEQUENCE [LARGE SCALE GENOMIC DNA]</scope>
    <source>
        <strain evidence="3">cv. UFG-1</strain>
    </source>
</reference>
<keyword evidence="3" id="KW-1185">Reference proteome</keyword>
<evidence type="ECO:0000313" key="3">
    <source>
        <dbReference type="Proteomes" id="UP000231279"/>
    </source>
</evidence>
<gene>
    <name evidence="2" type="ORF">CDL12_00455</name>
</gene>
<proteinExistence type="predicted"/>
<name>A0A2G9IAV1_9LAMI</name>
<keyword evidence="1" id="KW-0732">Signal</keyword>
<comment type="caution">
    <text evidence="2">The sequence shown here is derived from an EMBL/GenBank/DDBJ whole genome shotgun (WGS) entry which is preliminary data.</text>
</comment>
<dbReference type="EMBL" id="NKXS01000050">
    <property type="protein sequence ID" value="PIN26790.1"/>
    <property type="molecule type" value="Genomic_DNA"/>
</dbReference>
<dbReference type="GO" id="GO:0004674">
    <property type="term" value="F:protein serine/threonine kinase activity"/>
    <property type="evidence" value="ECO:0007669"/>
    <property type="project" value="UniProtKB-KW"/>
</dbReference>
<keyword evidence="2" id="KW-0808">Transferase</keyword>
<keyword evidence="2" id="KW-0418">Kinase</keyword>
<feature type="signal peptide" evidence="1">
    <location>
        <begin position="1"/>
        <end position="21"/>
    </location>
</feature>
<dbReference type="EC" id="2.7.11.1" evidence="2"/>
<feature type="chain" id="PRO_5013836307" evidence="1">
    <location>
        <begin position="22"/>
        <end position="91"/>
    </location>
</feature>